<organism evidence="1">
    <name type="scientific">hydrothermal vent metagenome</name>
    <dbReference type="NCBI Taxonomy" id="652676"/>
    <lineage>
        <taxon>unclassified sequences</taxon>
        <taxon>metagenomes</taxon>
        <taxon>ecological metagenomes</taxon>
    </lineage>
</organism>
<gene>
    <name evidence="1" type="ORF">MNBD_DELTA01-221</name>
</gene>
<evidence type="ECO:0000313" key="1">
    <source>
        <dbReference type="EMBL" id="VAV85122.1"/>
    </source>
</evidence>
<proteinExistence type="predicted"/>
<sequence>MQLEFPTKQVFSDPDDSSDFRVMPCIVRGKEKVRKTVKIVGANTLLLSVRKSSPRSGQTPPIYLWIRKTACVLEIYGRGWRKV</sequence>
<protein>
    <submittedName>
        <fullName evidence="1">Uncharacterized protein</fullName>
    </submittedName>
</protein>
<reference evidence="1" key="1">
    <citation type="submission" date="2018-06" db="EMBL/GenBank/DDBJ databases">
        <authorList>
            <person name="Zhirakovskaya E."/>
        </authorList>
    </citation>
    <scope>NUCLEOTIDE SEQUENCE</scope>
</reference>
<dbReference type="AlphaFoldDB" id="A0A3B0QXV8"/>
<name>A0A3B0QXV8_9ZZZZ</name>
<dbReference type="EMBL" id="UOEA01000081">
    <property type="protein sequence ID" value="VAV85122.1"/>
    <property type="molecule type" value="Genomic_DNA"/>
</dbReference>
<accession>A0A3B0QXV8</accession>